<protein>
    <recommendedName>
        <fullName evidence="10">Cytochrome P450</fullName>
    </recommendedName>
</protein>
<dbReference type="SUPFAM" id="SSF48264">
    <property type="entry name" value="Cytochrome P450"/>
    <property type="match status" value="1"/>
</dbReference>
<comment type="similarity">
    <text evidence="1 5">Belongs to the cytochrome P450 family.</text>
</comment>
<evidence type="ECO:0000256" key="3">
    <source>
        <dbReference type="ARBA" id="ARBA00023004"/>
    </source>
</evidence>
<dbReference type="InterPro" id="IPR001128">
    <property type="entry name" value="Cyt_P450"/>
</dbReference>
<dbReference type="GO" id="GO:0016705">
    <property type="term" value="F:oxidoreductase activity, acting on paired donors, with incorporation or reduction of molecular oxygen"/>
    <property type="evidence" value="ECO:0007669"/>
    <property type="project" value="InterPro"/>
</dbReference>
<sequence length="512" mass="58439">MDPLILLQNWWQELNKTSLFNPILFFLLFLSCFLYLLKATTRKKLNLPPSPPKLPIIGNFHQLGAELHRVFQALSEKYGPVVLLHLGNSPTLIVSSAEVARDIMMKTNDVFQQRPQTMAARALFFGCIDIAFSPFGDYWRRVRKICVLELLSQRRVQAFQFVREEEVANMVGKIRLASVNGAAVDLTEMFSVISNNIISATTLGRVYEGEGNKSFAGLSKTAMDLMGAFCFEDMFPFFGWMDHLTGLAAKLTSTSKALHSFLDQVIEEHQISKREDDKSDKKDFVDLLLHLQKEDELDIDLTRENIKAILLDMYIGGTDNTATTMEWAMAELVKNPSMMKKAQEEVRRVVGEKSKIDETDINQMEYLKCIVKESLRLHAPVMITRATTTSTKLEGYDIPAKTIVIINSWAIQRDPKSWDRPEEFIPERFANVSVDFHGQHNQFIPFGGGRRGCPGVWFAAIEAEYVLANLLYWFDWKLPDCGRGEDLDMSDVYKLLIRKKFPLRLVPVMRSS</sequence>
<keyword evidence="5" id="KW-0560">Oxidoreductase</keyword>
<evidence type="ECO:0000313" key="7">
    <source>
        <dbReference type="EMBL" id="TXG50181.1"/>
    </source>
</evidence>
<feature type="transmembrane region" description="Helical" evidence="6">
    <location>
        <begin position="20"/>
        <end position="37"/>
    </location>
</feature>
<evidence type="ECO:0000313" key="8">
    <source>
        <dbReference type="EMBL" id="TXG50185.1"/>
    </source>
</evidence>
<keyword evidence="6" id="KW-1133">Transmembrane helix</keyword>
<dbReference type="Pfam" id="PF00067">
    <property type="entry name" value="p450"/>
    <property type="match status" value="1"/>
</dbReference>
<keyword evidence="5" id="KW-0503">Monooxygenase</keyword>
<evidence type="ECO:0008006" key="10">
    <source>
        <dbReference type="Google" id="ProtNLM"/>
    </source>
</evidence>
<dbReference type="GO" id="GO:0004497">
    <property type="term" value="F:monooxygenase activity"/>
    <property type="evidence" value="ECO:0007669"/>
    <property type="project" value="UniProtKB-KW"/>
</dbReference>
<dbReference type="PRINTS" id="PR00385">
    <property type="entry name" value="P450"/>
</dbReference>
<proteinExistence type="inferred from homology"/>
<dbReference type="GO" id="GO:0005506">
    <property type="term" value="F:iron ion binding"/>
    <property type="evidence" value="ECO:0007669"/>
    <property type="project" value="InterPro"/>
</dbReference>
<evidence type="ECO:0000256" key="6">
    <source>
        <dbReference type="SAM" id="Phobius"/>
    </source>
</evidence>
<accession>A0A5C7H043</accession>
<dbReference type="PANTHER" id="PTHR47955:SF18">
    <property type="entry name" value="CYTOCHROME P450 71A1-LIKE"/>
    <property type="match status" value="1"/>
</dbReference>
<organism evidence="7 9">
    <name type="scientific">Acer yangbiense</name>
    <dbReference type="NCBI Taxonomy" id="1000413"/>
    <lineage>
        <taxon>Eukaryota</taxon>
        <taxon>Viridiplantae</taxon>
        <taxon>Streptophyta</taxon>
        <taxon>Embryophyta</taxon>
        <taxon>Tracheophyta</taxon>
        <taxon>Spermatophyta</taxon>
        <taxon>Magnoliopsida</taxon>
        <taxon>eudicotyledons</taxon>
        <taxon>Gunneridae</taxon>
        <taxon>Pentapetalae</taxon>
        <taxon>rosids</taxon>
        <taxon>malvids</taxon>
        <taxon>Sapindales</taxon>
        <taxon>Sapindaceae</taxon>
        <taxon>Hippocastanoideae</taxon>
        <taxon>Acereae</taxon>
        <taxon>Acer</taxon>
    </lineage>
</organism>
<comment type="caution">
    <text evidence="7">The sequence shown here is derived from an EMBL/GenBank/DDBJ whole genome shotgun (WGS) entry which is preliminary data.</text>
</comment>
<keyword evidence="9" id="KW-1185">Reference proteome</keyword>
<evidence type="ECO:0000256" key="1">
    <source>
        <dbReference type="ARBA" id="ARBA00010617"/>
    </source>
</evidence>
<dbReference type="PROSITE" id="PS00086">
    <property type="entry name" value="CYTOCHROME_P450"/>
    <property type="match status" value="1"/>
</dbReference>
<dbReference type="EMBL" id="VAHF01000011">
    <property type="protein sequence ID" value="TXG50181.1"/>
    <property type="molecule type" value="Genomic_DNA"/>
</dbReference>
<keyword evidence="2 4" id="KW-0479">Metal-binding</keyword>
<gene>
    <name evidence="7" type="ORF">EZV62_022705</name>
    <name evidence="8" type="ORF">EZV62_022709</name>
</gene>
<keyword evidence="6" id="KW-0812">Transmembrane</keyword>
<reference evidence="9" key="1">
    <citation type="journal article" date="2019" name="Gigascience">
        <title>De novo genome assembly of the endangered Acer yangbiense, a plant species with extremely small populations endemic to Yunnan Province, China.</title>
        <authorList>
            <person name="Yang J."/>
            <person name="Wariss H.M."/>
            <person name="Tao L."/>
            <person name="Zhang R."/>
            <person name="Yun Q."/>
            <person name="Hollingsworth P."/>
            <person name="Dao Z."/>
            <person name="Luo G."/>
            <person name="Guo H."/>
            <person name="Ma Y."/>
            <person name="Sun W."/>
        </authorList>
    </citation>
    <scope>NUCLEOTIDE SEQUENCE [LARGE SCALE GENOMIC DNA]</scope>
    <source>
        <strain evidence="9">cv. Malutang</strain>
    </source>
</reference>
<dbReference type="FunFam" id="1.10.630.10:FF:000011">
    <property type="entry name" value="Cytochrome P450 83B1"/>
    <property type="match status" value="1"/>
</dbReference>
<comment type="cofactor">
    <cofactor evidence="4">
        <name>heme</name>
        <dbReference type="ChEBI" id="CHEBI:30413"/>
    </cofactor>
</comment>
<keyword evidence="6" id="KW-0472">Membrane</keyword>
<dbReference type="InterPro" id="IPR036396">
    <property type="entry name" value="Cyt_P450_sf"/>
</dbReference>
<dbReference type="InterPro" id="IPR017972">
    <property type="entry name" value="Cyt_P450_CS"/>
</dbReference>
<keyword evidence="3 4" id="KW-0408">Iron</keyword>
<dbReference type="PANTHER" id="PTHR47955">
    <property type="entry name" value="CYTOCHROME P450 FAMILY 71 PROTEIN"/>
    <property type="match status" value="1"/>
</dbReference>
<keyword evidence="4 5" id="KW-0349">Heme</keyword>
<dbReference type="Gene3D" id="1.10.630.10">
    <property type="entry name" value="Cytochrome P450"/>
    <property type="match status" value="1"/>
</dbReference>
<dbReference type="OrthoDB" id="1055148at2759"/>
<evidence type="ECO:0000313" key="9">
    <source>
        <dbReference type="Proteomes" id="UP000323000"/>
    </source>
</evidence>
<dbReference type="CDD" id="cd11072">
    <property type="entry name" value="CYP71-like"/>
    <property type="match status" value="1"/>
</dbReference>
<dbReference type="EMBL" id="VAHF01000011">
    <property type="protein sequence ID" value="TXG50185.1"/>
    <property type="molecule type" value="Genomic_DNA"/>
</dbReference>
<evidence type="ECO:0000256" key="5">
    <source>
        <dbReference type="RuleBase" id="RU000461"/>
    </source>
</evidence>
<dbReference type="Proteomes" id="UP000323000">
    <property type="component" value="Chromosome 11"/>
</dbReference>
<dbReference type="InterPro" id="IPR002401">
    <property type="entry name" value="Cyt_P450_E_grp-I"/>
</dbReference>
<dbReference type="GO" id="GO:0020037">
    <property type="term" value="F:heme binding"/>
    <property type="evidence" value="ECO:0007669"/>
    <property type="project" value="InterPro"/>
</dbReference>
<evidence type="ECO:0000256" key="4">
    <source>
        <dbReference type="PIRSR" id="PIRSR602401-1"/>
    </source>
</evidence>
<feature type="binding site" description="axial binding residue" evidence="4">
    <location>
        <position position="453"/>
    </location>
    <ligand>
        <name>heme</name>
        <dbReference type="ChEBI" id="CHEBI:30413"/>
    </ligand>
    <ligandPart>
        <name>Fe</name>
        <dbReference type="ChEBI" id="CHEBI:18248"/>
    </ligandPart>
</feature>
<name>A0A5C7H043_9ROSI</name>
<dbReference type="PRINTS" id="PR00463">
    <property type="entry name" value="EP450I"/>
</dbReference>
<dbReference type="AlphaFoldDB" id="A0A5C7H043"/>
<evidence type="ECO:0000256" key="2">
    <source>
        <dbReference type="ARBA" id="ARBA00022723"/>
    </source>
</evidence>
<reference evidence="7" key="2">
    <citation type="submission" date="2019-05" db="EMBL/GenBank/DDBJ databases">
        <authorList>
            <person name="Zhang R."/>
        </authorList>
    </citation>
    <scope>NUCLEOTIDE SEQUENCE [LARGE SCALE GENOMIC DNA]</scope>
    <source>
        <strain evidence="7">Malutang-1-2009seedling</strain>
        <tissue evidence="7">Leaf</tissue>
    </source>
</reference>